<reference evidence="1 2" key="1">
    <citation type="submission" date="2016-03" db="EMBL/GenBank/DDBJ databases">
        <title>Cyphomyrmex costatus WGS genome.</title>
        <authorList>
            <person name="Nygaard S."/>
            <person name="Hu H."/>
            <person name="Boomsma J."/>
            <person name="Zhang G."/>
        </authorList>
    </citation>
    <scope>NUCLEOTIDE SEQUENCE [LARGE SCALE GENOMIC DNA]</scope>
    <source>
        <strain evidence="1">MS0001</strain>
        <tissue evidence="1">Whole body</tissue>
    </source>
</reference>
<proteinExistence type="predicted"/>
<evidence type="ECO:0000313" key="1">
    <source>
        <dbReference type="EMBL" id="KYM99503.1"/>
    </source>
</evidence>
<dbReference type="EMBL" id="KQ977820">
    <property type="protein sequence ID" value="KYM99503.1"/>
    <property type="molecule type" value="Genomic_DNA"/>
</dbReference>
<sequence length="250" mass="27898">MGTRLRECKKKNKGLGGKGKLTGKMIDKLTVYYGLAIRRNYDSAENMKTVIWATHNHYSSTNENPKHDLCPAGAESWCEWQRAYAELPSNQKQKIKSFIHTYDALPTDVLTAIEPIYKDLSKQELLDRCVGGFTQNNNESYNQLIWKISPKILPGGLIPIEIAAYVSACIFNEGSKALLQIMQAMGLSTGPNAHAFVADEDEGRVAIAERRAQENTQEARKHRRQKKIDALEVASAAEGLLYGPEIDDSV</sequence>
<name>A0A151IEZ0_9HYME</name>
<accession>A0A151IEZ0</accession>
<evidence type="ECO:0000313" key="2">
    <source>
        <dbReference type="Proteomes" id="UP000078542"/>
    </source>
</evidence>
<protein>
    <submittedName>
        <fullName evidence="1">Uncharacterized protein</fullName>
    </submittedName>
</protein>
<organism evidence="1 2">
    <name type="scientific">Cyphomyrmex costatus</name>
    <dbReference type="NCBI Taxonomy" id="456900"/>
    <lineage>
        <taxon>Eukaryota</taxon>
        <taxon>Metazoa</taxon>
        <taxon>Ecdysozoa</taxon>
        <taxon>Arthropoda</taxon>
        <taxon>Hexapoda</taxon>
        <taxon>Insecta</taxon>
        <taxon>Pterygota</taxon>
        <taxon>Neoptera</taxon>
        <taxon>Endopterygota</taxon>
        <taxon>Hymenoptera</taxon>
        <taxon>Apocrita</taxon>
        <taxon>Aculeata</taxon>
        <taxon>Formicoidea</taxon>
        <taxon>Formicidae</taxon>
        <taxon>Myrmicinae</taxon>
        <taxon>Cyphomyrmex</taxon>
    </lineage>
</organism>
<dbReference type="Proteomes" id="UP000078542">
    <property type="component" value="Unassembled WGS sequence"/>
</dbReference>
<gene>
    <name evidence="1" type="ORF">ALC62_09755</name>
</gene>
<keyword evidence="2" id="KW-1185">Reference proteome</keyword>
<dbReference type="AlphaFoldDB" id="A0A151IEZ0"/>